<evidence type="ECO:0008006" key="3">
    <source>
        <dbReference type="Google" id="ProtNLM"/>
    </source>
</evidence>
<accession>A0ABV0PQ45</accession>
<proteinExistence type="predicted"/>
<organism evidence="1 2">
    <name type="scientific">Goodea atripinnis</name>
    <dbReference type="NCBI Taxonomy" id="208336"/>
    <lineage>
        <taxon>Eukaryota</taxon>
        <taxon>Metazoa</taxon>
        <taxon>Chordata</taxon>
        <taxon>Craniata</taxon>
        <taxon>Vertebrata</taxon>
        <taxon>Euteleostomi</taxon>
        <taxon>Actinopterygii</taxon>
        <taxon>Neopterygii</taxon>
        <taxon>Teleostei</taxon>
        <taxon>Neoteleostei</taxon>
        <taxon>Acanthomorphata</taxon>
        <taxon>Ovalentaria</taxon>
        <taxon>Atherinomorphae</taxon>
        <taxon>Cyprinodontiformes</taxon>
        <taxon>Goodeidae</taxon>
        <taxon>Goodea</taxon>
    </lineage>
</organism>
<dbReference type="Proteomes" id="UP001476798">
    <property type="component" value="Unassembled WGS sequence"/>
</dbReference>
<protein>
    <recommendedName>
        <fullName evidence="3">Reverse transcriptase/retrotransposon-derived protein RNase H-like domain-containing protein</fullName>
    </recommendedName>
</protein>
<name>A0ABV0PQ45_9TELE</name>
<evidence type="ECO:0000313" key="1">
    <source>
        <dbReference type="EMBL" id="MEQ2185621.1"/>
    </source>
</evidence>
<reference evidence="1 2" key="1">
    <citation type="submission" date="2021-06" db="EMBL/GenBank/DDBJ databases">
        <authorList>
            <person name="Palmer J.M."/>
        </authorList>
    </citation>
    <scope>NUCLEOTIDE SEQUENCE [LARGE SCALE GENOMIC DNA]</scope>
    <source>
        <strain evidence="1 2">GA_2019</strain>
        <tissue evidence="1">Muscle</tissue>
    </source>
</reference>
<gene>
    <name evidence="1" type="ORF">GOODEAATRI_020084</name>
</gene>
<sequence>MHGALQKAFRIVKQNDTQLPSEVTYSPDTFSGMLGHLVLNTKSDSANPLAAYLFVKASTCEDSLLKLCCVYNFTKNECYCLCASVIVITPSDQRCCCVTV</sequence>
<dbReference type="EMBL" id="JAHRIO010081807">
    <property type="protein sequence ID" value="MEQ2185621.1"/>
    <property type="molecule type" value="Genomic_DNA"/>
</dbReference>
<evidence type="ECO:0000313" key="2">
    <source>
        <dbReference type="Proteomes" id="UP001476798"/>
    </source>
</evidence>
<comment type="caution">
    <text evidence="1">The sequence shown here is derived from an EMBL/GenBank/DDBJ whole genome shotgun (WGS) entry which is preliminary data.</text>
</comment>
<keyword evidence="2" id="KW-1185">Reference proteome</keyword>